<dbReference type="Gene3D" id="2.170.140.10">
    <property type="entry name" value="Chitin binding domain"/>
    <property type="match status" value="1"/>
</dbReference>
<evidence type="ECO:0000313" key="4">
    <source>
        <dbReference type="Proteomes" id="UP001445076"/>
    </source>
</evidence>
<feature type="signal peptide" evidence="1">
    <location>
        <begin position="1"/>
        <end position="25"/>
    </location>
</feature>
<dbReference type="AlphaFoldDB" id="A0AAW0XX03"/>
<dbReference type="SMART" id="SM00494">
    <property type="entry name" value="ChtBD2"/>
    <property type="match status" value="1"/>
</dbReference>
<reference evidence="3 4" key="1">
    <citation type="journal article" date="2024" name="BMC Genomics">
        <title>Genome assembly of redclaw crayfish (Cherax quadricarinatus) provides insights into its immune adaptation and hypoxia tolerance.</title>
        <authorList>
            <person name="Liu Z."/>
            <person name="Zheng J."/>
            <person name="Li H."/>
            <person name="Fang K."/>
            <person name="Wang S."/>
            <person name="He J."/>
            <person name="Zhou D."/>
            <person name="Weng S."/>
            <person name="Chi M."/>
            <person name="Gu Z."/>
            <person name="He J."/>
            <person name="Li F."/>
            <person name="Wang M."/>
        </authorList>
    </citation>
    <scope>NUCLEOTIDE SEQUENCE [LARGE SCALE GENOMIC DNA]</scope>
    <source>
        <strain evidence="3">ZL_2023a</strain>
    </source>
</reference>
<dbReference type="Proteomes" id="UP001445076">
    <property type="component" value="Unassembled WGS sequence"/>
</dbReference>
<comment type="caution">
    <text evidence="3">The sequence shown here is derived from an EMBL/GenBank/DDBJ whole genome shotgun (WGS) entry which is preliminary data.</text>
</comment>
<sequence>FPVSGNTLVPSPVVIILWCFACGNTHSSARQAAVMRSQLACLMVVLACQTTGQEVLPSLKEVPNTAFSCLERPYGYYADMEANCQAFHICLNDLKWSFLCPNQTLFNQEYFVCDYAINVDCSLAASFYSLNDNFGKVEDTTEVLAE</sequence>
<proteinExistence type="predicted"/>
<evidence type="ECO:0000313" key="3">
    <source>
        <dbReference type="EMBL" id="KAK8744229.1"/>
    </source>
</evidence>
<feature type="domain" description="Chitin-binding type-2" evidence="2">
    <location>
        <begin position="66"/>
        <end position="123"/>
    </location>
</feature>
<dbReference type="GO" id="GO:0008061">
    <property type="term" value="F:chitin binding"/>
    <property type="evidence" value="ECO:0007669"/>
    <property type="project" value="InterPro"/>
</dbReference>
<dbReference type="SUPFAM" id="SSF57625">
    <property type="entry name" value="Invertebrate chitin-binding proteins"/>
    <property type="match status" value="1"/>
</dbReference>
<dbReference type="InterPro" id="IPR036508">
    <property type="entry name" value="Chitin-bd_dom_sf"/>
</dbReference>
<dbReference type="PANTHER" id="PTHR22933">
    <property type="entry name" value="FI18007P1-RELATED"/>
    <property type="match status" value="1"/>
</dbReference>
<evidence type="ECO:0000259" key="2">
    <source>
        <dbReference type="PROSITE" id="PS50940"/>
    </source>
</evidence>
<dbReference type="EMBL" id="JARKIK010000023">
    <property type="protein sequence ID" value="KAK8744229.1"/>
    <property type="molecule type" value="Genomic_DNA"/>
</dbReference>
<dbReference type="Pfam" id="PF01607">
    <property type="entry name" value="CBM_14"/>
    <property type="match status" value="1"/>
</dbReference>
<dbReference type="InterPro" id="IPR052976">
    <property type="entry name" value="Scoloptoxin-like"/>
</dbReference>
<organism evidence="3 4">
    <name type="scientific">Cherax quadricarinatus</name>
    <name type="common">Australian red claw crayfish</name>
    <dbReference type="NCBI Taxonomy" id="27406"/>
    <lineage>
        <taxon>Eukaryota</taxon>
        <taxon>Metazoa</taxon>
        <taxon>Ecdysozoa</taxon>
        <taxon>Arthropoda</taxon>
        <taxon>Crustacea</taxon>
        <taxon>Multicrustacea</taxon>
        <taxon>Malacostraca</taxon>
        <taxon>Eumalacostraca</taxon>
        <taxon>Eucarida</taxon>
        <taxon>Decapoda</taxon>
        <taxon>Pleocyemata</taxon>
        <taxon>Astacidea</taxon>
        <taxon>Parastacoidea</taxon>
        <taxon>Parastacidae</taxon>
        <taxon>Cherax</taxon>
    </lineage>
</organism>
<gene>
    <name evidence="3" type="ORF">OTU49_001069</name>
</gene>
<dbReference type="PANTHER" id="PTHR22933:SF43">
    <property type="entry name" value="LP10131P"/>
    <property type="match status" value="1"/>
</dbReference>
<evidence type="ECO:0000256" key="1">
    <source>
        <dbReference type="SAM" id="SignalP"/>
    </source>
</evidence>
<dbReference type="GO" id="GO:0005576">
    <property type="term" value="C:extracellular region"/>
    <property type="evidence" value="ECO:0007669"/>
    <property type="project" value="InterPro"/>
</dbReference>
<feature type="chain" id="PRO_5043777169" description="Chitin-binding type-2 domain-containing protein" evidence="1">
    <location>
        <begin position="26"/>
        <end position="146"/>
    </location>
</feature>
<keyword evidence="1" id="KW-0732">Signal</keyword>
<name>A0AAW0XX03_CHEQU</name>
<accession>A0AAW0XX03</accession>
<dbReference type="PROSITE" id="PS50940">
    <property type="entry name" value="CHIT_BIND_II"/>
    <property type="match status" value="1"/>
</dbReference>
<protein>
    <recommendedName>
        <fullName evidence="2">Chitin-binding type-2 domain-containing protein</fullName>
    </recommendedName>
</protein>
<keyword evidence="4" id="KW-1185">Reference proteome</keyword>
<dbReference type="InterPro" id="IPR002557">
    <property type="entry name" value="Chitin-bd_dom"/>
</dbReference>
<feature type="non-terminal residue" evidence="3">
    <location>
        <position position="1"/>
    </location>
</feature>